<sequence length="395" mass="43384">MTDVDAFPLPRACPYSPPPRLAELHRDAPISRVRIWDGSTPWLLTRYADVRAVLADRRFSVDPARPGYPARGAAGRGRRTGRGSFISMDGPEHTRLRRMLISEFTVRRVEALRPAIERTATELLDELTAGPQPADLVARYALPLPSIVISELLGVPYEDHAFFEDRARAMLDDAAGDEANRAATAELARYLGTLLHRRSGDDLLGRLSAEQVATGALSRADAVATAILLLVAGHETTANQIALSTAFLLDNPEHAKAFRTAEGPPSAAVDELLRLLTITHFGRRRVATADVRLGDVTIRAGEGVIAAADIANRDPREFADPDEVDFARSPNHHLAFGHGEHLCLGHHLARLELHIALTTLMQRLPRLRLAVPTGELPFRHTHPIYGIDRLPVTWD</sequence>
<evidence type="ECO:0000256" key="10">
    <source>
        <dbReference type="SAM" id="MobiDB-lite"/>
    </source>
</evidence>
<proteinExistence type="inferred from homology"/>
<evidence type="ECO:0000256" key="6">
    <source>
        <dbReference type="ARBA" id="ARBA00023004"/>
    </source>
</evidence>
<feature type="region of interest" description="Disordered" evidence="10">
    <location>
        <begin position="68"/>
        <end position="88"/>
    </location>
</feature>
<dbReference type="PATRIC" id="fig|749927.5.peg.3696"/>
<dbReference type="eggNOG" id="COG2124">
    <property type="taxonomic scope" value="Bacteria"/>
</dbReference>
<dbReference type="GO" id="GO:0020037">
    <property type="term" value="F:heme binding"/>
    <property type="evidence" value="ECO:0007669"/>
    <property type="project" value="InterPro"/>
</dbReference>
<dbReference type="InterPro" id="IPR002397">
    <property type="entry name" value="Cyt_P450_B"/>
</dbReference>
<comment type="function">
    <text evidence="8">Involved in the coupling of aromatic side chains of the heptapeptide of vancomycin.</text>
</comment>
<dbReference type="GO" id="GO:0005506">
    <property type="term" value="F:iron ion binding"/>
    <property type="evidence" value="ECO:0007669"/>
    <property type="project" value="InterPro"/>
</dbReference>
<evidence type="ECO:0000256" key="9">
    <source>
        <dbReference type="RuleBase" id="RU000461"/>
    </source>
</evidence>
<dbReference type="Proteomes" id="UP000000328">
    <property type="component" value="Chromosome"/>
</dbReference>
<dbReference type="InterPro" id="IPR036396">
    <property type="entry name" value="Cyt_P450_sf"/>
</dbReference>
<dbReference type="InterPro" id="IPR001128">
    <property type="entry name" value="Cyt_P450"/>
</dbReference>
<keyword evidence="3 9" id="KW-0349">Heme</keyword>
<evidence type="ECO:0000256" key="8">
    <source>
        <dbReference type="ARBA" id="ARBA00055433"/>
    </source>
</evidence>
<keyword evidence="6 9" id="KW-0408">Iron</keyword>
<evidence type="ECO:0000313" key="11">
    <source>
        <dbReference type="EMBL" id="ADJ45363.1"/>
    </source>
</evidence>
<evidence type="ECO:0000313" key="12">
    <source>
        <dbReference type="Proteomes" id="UP000000328"/>
    </source>
</evidence>
<dbReference type="PANTHER" id="PTHR46696">
    <property type="entry name" value="P450, PUTATIVE (EUROFUNG)-RELATED"/>
    <property type="match status" value="1"/>
</dbReference>
<keyword evidence="7 9" id="KW-0503">Monooxygenase</keyword>
<evidence type="ECO:0000256" key="3">
    <source>
        <dbReference type="ARBA" id="ARBA00022617"/>
    </source>
</evidence>
<evidence type="ECO:0000256" key="2">
    <source>
        <dbReference type="ARBA" id="ARBA00010617"/>
    </source>
</evidence>
<dbReference type="Pfam" id="PF00067">
    <property type="entry name" value="p450"/>
    <property type="match status" value="1"/>
</dbReference>
<dbReference type="GO" id="GO:0004497">
    <property type="term" value="F:monooxygenase activity"/>
    <property type="evidence" value="ECO:0007669"/>
    <property type="project" value="UniProtKB-KW"/>
</dbReference>
<dbReference type="InterPro" id="IPR017972">
    <property type="entry name" value="Cyt_P450_CS"/>
</dbReference>
<comment type="similarity">
    <text evidence="2 9">Belongs to the cytochrome P450 family.</text>
</comment>
<keyword evidence="4 9" id="KW-0479">Metal-binding</keyword>
<dbReference type="GeneID" id="92871331"/>
<evidence type="ECO:0000256" key="4">
    <source>
        <dbReference type="ARBA" id="ARBA00022723"/>
    </source>
</evidence>
<dbReference type="PRINTS" id="PR00385">
    <property type="entry name" value="P450"/>
</dbReference>
<comment type="pathway">
    <text evidence="1">Antibiotic biosynthesis; vancomycin biosynthesis.</text>
</comment>
<dbReference type="PROSITE" id="PS00086">
    <property type="entry name" value="CYTOCHROME_P450"/>
    <property type="match status" value="1"/>
</dbReference>
<reference evidence="11 12" key="1">
    <citation type="journal article" date="2010" name="Cell Res.">
        <title>Complete genome sequence of the rifamycin SV-producing Amycolatopsis mediterranei U32 revealed its genetic characteristics in phylogeny and metabolism.</title>
        <authorList>
            <person name="Zhao W."/>
            <person name="Zhong Y."/>
            <person name="Yuan H."/>
            <person name="Wang J."/>
            <person name="Zheng H."/>
            <person name="Wang Y."/>
            <person name="Cen X."/>
            <person name="Xu F."/>
            <person name="Bai J."/>
            <person name="Han X."/>
            <person name="Lu G."/>
            <person name="Zhu Y."/>
            <person name="Shao Z."/>
            <person name="Yan H."/>
            <person name="Li C."/>
            <person name="Peng N."/>
            <person name="Zhang Z."/>
            <person name="Zhang Y."/>
            <person name="Lin W."/>
            <person name="Fan Y."/>
            <person name="Qin Z."/>
            <person name="Hu Y."/>
            <person name="Zhu B."/>
            <person name="Wang S."/>
            <person name="Ding X."/>
            <person name="Zhao G.P."/>
        </authorList>
    </citation>
    <scope>NUCLEOTIDE SEQUENCE [LARGE SCALE GENOMIC DNA]</scope>
    <source>
        <strain evidence="12">U-32</strain>
    </source>
</reference>
<dbReference type="KEGG" id="amd:AMED_3577"/>
<dbReference type="RefSeq" id="WP_013225435.1">
    <property type="nucleotide sequence ID" value="NC_014318.1"/>
</dbReference>
<dbReference type="PANTHER" id="PTHR46696:SF1">
    <property type="entry name" value="CYTOCHROME P450 YJIB-RELATED"/>
    <property type="match status" value="1"/>
</dbReference>
<evidence type="ECO:0000256" key="1">
    <source>
        <dbReference type="ARBA" id="ARBA00004660"/>
    </source>
</evidence>
<dbReference type="GO" id="GO:0016705">
    <property type="term" value="F:oxidoreductase activity, acting on paired donors, with incorporation or reduction of molecular oxygen"/>
    <property type="evidence" value="ECO:0007669"/>
    <property type="project" value="InterPro"/>
</dbReference>
<dbReference type="FunFam" id="1.10.630.10:FF:000018">
    <property type="entry name" value="Cytochrome P450 monooxygenase"/>
    <property type="match status" value="1"/>
</dbReference>
<name>A0A0H3D5K0_AMYMU</name>
<dbReference type="EMBL" id="CP002000">
    <property type="protein sequence ID" value="ADJ45363.1"/>
    <property type="molecule type" value="Genomic_DNA"/>
</dbReference>
<evidence type="ECO:0000256" key="5">
    <source>
        <dbReference type="ARBA" id="ARBA00023002"/>
    </source>
</evidence>
<dbReference type="Gene3D" id="1.10.630.10">
    <property type="entry name" value="Cytochrome P450"/>
    <property type="match status" value="1"/>
</dbReference>
<dbReference type="SUPFAM" id="SSF48264">
    <property type="entry name" value="Cytochrome P450"/>
    <property type="match status" value="1"/>
</dbReference>
<dbReference type="AlphaFoldDB" id="A0A0H3D5K0"/>
<dbReference type="PRINTS" id="PR00359">
    <property type="entry name" value="BP450"/>
</dbReference>
<keyword evidence="5 9" id="KW-0560">Oxidoreductase</keyword>
<dbReference type="HOGENOM" id="CLU_033716_1_1_11"/>
<protein>
    <submittedName>
        <fullName evidence="11">Cytochrome P450</fullName>
    </submittedName>
</protein>
<organism evidence="11 12">
    <name type="scientific">Amycolatopsis mediterranei (strain U-32)</name>
    <dbReference type="NCBI Taxonomy" id="749927"/>
    <lineage>
        <taxon>Bacteria</taxon>
        <taxon>Bacillati</taxon>
        <taxon>Actinomycetota</taxon>
        <taxon>Actinomycetes</taxon>
        <taxon>Pseudonocardiales</taxon>
        <taxon>Pseudonocardiaceae</taxon>
        <taxon>Amycolatopsis</taxon>
    </lineage>
</organism>
<gene>
    <name evidence="11" type="ordered locus">AMED_3577</name>
</gene>
<dbReference type="OrthoDB" id="3607169at2"/>
<evidence type="ECO:0000256" key="7">
    <source>
        <dbReference type="ARBA" id="ARBA00023033"/>
    </source>
</evidence>
<accession>A0A0H3D5K0</accession>
<dbReference type="CDD" id="cd11030">
    <property type="entry name" value="CYP105-like"/>
    <property type="match status" value="1"/>
</dbReference>